<dbReference type="Gene3D" id="3.40.50.880">
    <property type="match status" value="1"/>
</dbReference>
<dbReference type="Proteomes" id="UP000036851">
    <property type="component" value="Unassembled WGS sequence"/>
</dbReference>
<dbReference type="PATRIC" id="fig|1560201.3.peg.1879"/>
<organism evidence="5 8">
    <name type="scientific">Winslowiella iniecta</name>
    <dbReference type="NCBI Taxonomy" id="1560201"/>
    <lineage>
        <taxon>Bacteria</taxon>
        <taxon>Pseudomonadati</taxon>
        <taxon>Pseudomonadota</taxon>
        <taxon>Gammaproteobacteria</taxon>
        <taxon>Enterobacterales</taxon>
        <taxon>Erwiniaceae</taxon>
        <taxon>Winslowiella</taxon>
    </lineage>
</organism>
<dbReference type="Pfam" id="PF01965">
    <property type="entry name" value="DJ-1_PfpI"/>
    <property type="match status" value="1"/>
</dbReference>
<evidence type="ECO:0000256" key="2">
    <source>
        <dbReference type="ARBA" id="ARBA00023239"/>
    </source>
</evidence>
<dbReference type="GO" id="GO:0019172">
    <property type="term" value="F:glyoxalase III activity"/>
    <property type="evidence" value="ECO:0007669"/>
    <property type="project" value="TreeGrafter"/>
</dbReference>
<comment type="similarity">
    <text evidence="3">Belongs to the peptidase C56 family. HSP31-like subfamily.</text>
</comment>
<dbReference type="EMBL" id="JRXF01000012">
    <property type="protein sequence ID" value="KOC93649.1"/>
    <property type="molecule type" value="Genomic_DNA"/>
</dbReference>
<comment type="caution">
    <text evidence="5">The sequence shown here is derived from an EMBL/GenBank/DDBJ whole genome shotgun (WGS) entry which is preliminary data.</text>
</comment>
<name>A0A0L7T5K6_9GAMM</name>
<keyword evidence="1" id="KW-0346">Stress response</keyword>
<reference evidence="7 8" key="1">
    <citation type="journal article" date="2015" name="Int. J. Syst. Evol. Microbiol.">
        <title>Erwinia iniecta sp. nov., isolated from Russian wheat aphids (Diuraphis noxia).</title>
        <authorList>
            <person name="Campillo T."/>
            <person name="Luna E."/>
            <person name="Portier P."/>
            <person name="Fischer-Le Saux M."/>
            <person name="Lapitan N."/>
            <person name="Tisserat N.A."/>
            <person name="Leach J.E."/>
        </authorList>
    </citation>
    <scope>NUCLEOTIDE SEQUENCE [LARGE SCALE GENOMIC DNA]</scope>
    <source>
        <strain evidence="5 8">B120</strain>
        <strain evidence="6 7">B149</strain>
    </source>
</reference>
<proteinExistence type="inferred from homology"/>
<dbReference type="PANTHER" id="PTHR48094:SF11">
    <property type="entry name" value="GLUTATHIONE-INDEPENDENT GLYOXALASE HSP31-RELATED"/>
    <property type="match status" value="1"/>
</dbReference>
<evidence type="ECO:0000256" key="3">
    <source>
        <dbReference type="ARBA" id="ARBA00038493"/>
    </source>
</evidence>
<keyword evidence="5" id="KW-0808">Transferase</keyword>
<dbReference type="InterPro" id="IPR050325">
    <property type="entry name" value="Prot/Nucl_acid_deglycase"/>
</dbReference>
<keyword evidence="2" id="KW-0456">Lyase</keyword>
<evidence type="ECO:0000313" key="7">
    <source>
        <dbReference type="Proteomes" id="UP000036851"/>
    </source>
</evidence>
<dbReference type="GO" id="GO:0005737">
    <property type="term" value="C:cytoplasm"/>
    <property type="evidence" value="ECO:0007669"/>
    <property type="project" value="TreeGrafter"/>
</dbReference>
<dbReference type="STRING" id="1560201.NG42_08845"/>
<gene>
    <name evidence="5" type="ORF">NG42_08845</name>
    <name evidence="6" type="ORF">NG43_09215</name>
</gene>
<dbReference type="RefSeq" id="WP_052898935.1">
    <property type="nucleotide sequence ID" value="NZ_JRXE01000010.1"/>
</dbReference>
<dbReference type="InterPro" id="IPR002818">
    <property type="entry name" value="DJ-1/PfpI"/>
</dbReference>
<evidence type="ECO:0000313" key="6">
    <source>
        <dbReference type="EMBL" id="KOC93649.1"/>
    </source>
</evidence>
<dbReference type="CDD" id="cd03141">
    <property type="entry name" value="GATase1_Hsp31_like"/>
    <property type="match status" value="1"/>
</dbReference>
<evidence type="ECO:0000256" key="1">
    <source>
        <dbReference type="ARBA" id="ARBA00023016"/>
    </source>
</evidence>
<dbReference type="GO" id="GO:0016740">
    <property type="term" value="F:transferase activity"/>
    <property type="evidence" value="ECO:0007669"/>
    <property type="project" value="UniProtKB-KW"/>
</dbReference>
<evidence type="ECO:0000259" key="4">
    <source>
        <dbReference type="Pfam" id="PF01965"/>
    </source>
</evidence>
<sequence>MKVLIVLTSHDKLGDTGRKTGFWLEELAAPYYAFKEAGAEIVLASPAGGQPPLDPKSNEPMFQTEQTRRFEADKDATAQLAATYRLDSINPDDFDTVFYPGGHGPLWDLAEDNHSVSLIEAFIGADKPVALVCHAPGVLRHVKTPEGAPLVEGKTVTGFANTEEEGVQLTNIVPFLVEDELKRLGGNYTRGEDWGSFVVQDGLLITGQNPASSAATAKLLITTLS</sequence>
<keyword evidence="8" id="KW-1185">Reference proteome</keyword>
<dbReference type="PANTHER" id="PTHR48094">
    <property type="entry name" value="PROTEIN/NUCLEIC ACID DEGLYCASE DJ-1-RELATED"/>
    <property type="match status" value="1"/>
</dbReference>
<dbReference type="GO" id="GO:0019243">
    <property type="term" value="P:methylglyoxal catabolic process to D-lactate via S-lactoyl-glutathione"/>
    <property type="evidence" value="ECO:0007669"/>
    <property type="project" value="TreeGrafter"/>
</dbReference>
<accession>A0A0L7T5K6</accession>
<evidence type="ECO:0000313" key="5">
    <source>
        <dbReference type="EMBL" id="KOC90471.1"/>
    </source>
</evidence>
<dbReference type="SUPFAM" id="SSF52317">
    <property type="entry name" value="Class I glutamine amidotransferase-like"/>
    <property type="match status" value="1"/>
</dbReference>
<dbReference type="OrthoDB" id="9792284at2"/>
<dbReference type="InterPro" id="IPR029062">
    <property type="entry name" value="Class_I_gatase-like"/>
</dbReference>
<dbReference type="Proteomes" id="UP000037088">
    <property type="component" value="Unassembled WGS sequence"/>
</dbReference>
<evidence type="ECO:0000313" key="8">
    <source>
        <dbReference type="Proteomes" id="UP000037088"/>
    </source>
</evidence>
<protein>
    <submittedName>
        <fullName evidence="5">Dimethylallyltransferase</fullName>
    </submittedName>
</protein>
<dbReference type="EMBL" id="JRXE01000010">
    <property type="protein sequence ID" value="KOC90471.1"/>
    <property type="molecule type" value="Genomic_DNA"/>
</dbReference>
<dbReference type="AlphaFoldDB" id="A0A0L7T5K6"/>
<feature type="domain" description="DJ-1/PfpI" evidence="4">
    <location>
        <begin position="25"/>
        <end position="220"/>
    </location>
</feature>